<dbReference type="SUPFAM" id="SSF53383">
    <property type="entry name" value="PLP-dependent transferases"/>
    <property type="match status" value="1"/>
</dbReference>
<dbReference type="PANTHER" id="PTHR42790">
    <property type="entry name" value="AMINOTRANSFERASE"/>
    <property type="match status" value="1"/>
</dbReference>
<dbReference type="Gene3D" id="3.90.1150.10">
    <property type="entry name" value="Aspartate Aminotransferase, domain 1"/>
    <property type="match status" value="1"/>
</dbReference>
<reference evidence="7" key="1">
    <citation type="journal article" date="2019" name="Int. J. Syst. Evol. Microbiol.">
        <title>The Global Catalogue of Microorganisms (GCM) 10K type strain sequencing project: providing services to taxonomists for standard genome sequencing and annotation.</title>
        <authorList>
            <consortium name="The Broad Institute Genomics Platform"/>
            <consortium name="The Broad Institute Genome Sequencing Center for Infectious Disease"/>
            <person name="Wu L."/>
            <person name="Ma J."/>
        </authorList>
    </citation>
    <scope>NUCLEOTIDE SEQUENCE [LARGE SCALE GENOMIC DNA]</scope>
    <source>
        <strain evidence="7">KCTC 52165</strain>
    </source>
</reference>
<proteinExistence type="predicted"/>
<dbReference type="EMBL" id="JBHRTK010000034">
    <property type="protein sequence ID" value="MFC3209341.1"/>
    <property type="molecule type" value="Genomic_DNA"/>
</dbReference>
<keyword evidence="3" id="KW-0808">Transferase</keyword>
<dbReference type="Pfam" id="PF00155">
    <property type="entry name" value="Aminotran_1_2"/>
    <property type="match status" value="1"/>
</dbReference>
<dbReference type="Gene3D" id="3.40.640.10">
    <property type="entry name" value="Type I PLP-dependent aspartate aminotransferase-like (Major domain)"/>
    <property type="match status" value="1"/>
</dbReference>
<protein>
    <submittedName>
        <fullName evidence="6">PLP-dependent aminotransferase family protein</fullName>
    </submittedName>
</protein>
<dbReference type="RefSeq" id="WP_378225625.1">
    <property type="nucleotide sequence ID" value="NZ_JBHRTK010000034.1"/>
</dbReference>
<gene>
    <name evidence="6" type="ORF">ACFOHJ_24255</name>
</gene>
<accession>A0ABV7KHN9</accession>
<evidence type="ECO:0000313" key="6">
    <source>
        <dbReference type="EMBL" id="MFC3209341.1"/>
    </source>
</evidence>
<feature type="domain" description="Aminotransferase class I/classII large" evidence="5">
    <location>
        <begin position="61"/>
        <end position="390"/>
    </location>
</feature>
<evidence type="ECO:0000256" key="4">
    <source>
        <dbReference type="ARBA" id="ARBA00022898"/>
    </source>
</evidence>
<dbReference type="PANTHER" id="PTHR42790:SF19">
    <property type="entry name" value="KYNURENINE_ALPHA-AMINOADIPATE AMINOTRANSFERASE, MITOCHONDRIAL"/>
    <property type="match status" value="1"/>
</dbReference>
<name>A0ABV7KHN9_9HYPH</name>
<dbReference type="InterPro" id="IPR015421">
    <property type="entry name" value="PyrdxlP-dep_Trfase_major"/>
</dbReference>
<keyword evidence="2 6" id="KW-0032">Aminotransferase</keyword>
<dbReference type="InterPro" id="IPR004839">
    <property type="entry name" value="Aminotransferase_I/II_large"/>
</dbReference>
<dbReference type="InterPro" id="IPR015422">
    <property type="entry name" value="PyrdxlP-dep_Trfase_small"/>
</dbReference>
<keyword evidence="7" id="KW-1185">Reference proteome</keyword>
<evidence type="ECO:0000259" key="5">
    <source>
        <dbReference type="Pfam" id="PF00155"/>
    </source>
</evidence>
<evidence type="ECO:0000256" key="2">
    <source>
        <dbReference type="ARBA" id="ARBA00022576"/>
    </source>
</evidence>
<evidence type="ECO:0000256" key="3">
    <source>
        <dbReference type="ARBA" id="ARBA00022679"/>
    </source>
</evidence>
<evidence type="ECO:0000313" key="7">
    <source>
        <dbReference type="Proteomes" id="UP001595583"/>
    </source>
</evidence>
<organism evidence="6 7">
    <name type="scientific">Aquamicrobium soli</name>
    <dbReference type="NCBI Taxonomy" id="1811518"/>
    <lineage>
        <taxon>Bacteria</taxon>
        <taxon>Pseudomonadati</taxon>
        <taxon>Pseudomonadota</taxon>
        <taxon>Alphaproteobacteria</taxon>
        <taxon>Hyphomicrobiales</taxon>
        <taxon>Phyllobacteriaceae</taxon>
        <taxon>Aquamicrobium</taxon>
    </lineage>
</organism>
<dbReference type="GO" id="GO:0008483">
    <property type="term" value="F:transaminase activity"/>
    <property type="evidence" value="ECO:0007669"/>
    <property type="project" value="UniProtKB-KW"/>
</dbReference>
<dbReference type="CDD" id="cd00609">
    <property type="entry name" value="AAT_like"/>
    <property type="match status" value="1"/>
</dbReference>
<keyword evidence="4" id="KW-0663">Pyridoxal phosphate</keyword>
<comment type="cofactor">
    <cofactor evidence="1">
        <name>pyridoxal 5'-phosphate</name>
        <dbReference type="ChEBI" id="CHEBI:597326"/>
    </cofactor>
</comment>
<sequence length="402" mass="43144">MAHSVQRPKLARWLAETNDVTQTFLSAGLIPGLINMAGGLPEPTTWPASDLSTLAAKAVSEHPGDTLAYGPLEGLPILRDLIAARFSAPGLSLTRENVLITTGGMQALDLIGKVLLDQGGLIAAQSPAYLGALDAWKPRHPTYRPMYLEREGFDPVAALRGAQFAYTVPNFSNPTGRLVGLEDRHQLVAAAEATGTWLVEDDPYGTLYYDGAPLPRMLTLSGKGDSTYEGPVVYLGTLSKELAPGFRIGWAIAAPEVIRALVTAKQGSDMCTSGLCQRIAHDAFAAGLTERILPNVLALYRLRRDALCAAMADHLHGLFDWEVPSGGMFVWATARDPELNTDVLLREALAHGVCITPSSVFDPEGRNRRSIRINFTLNDPDKLAEGVRRLAKATLAASAKAA</sequence>
<dbReference type="Proteomes" id="UP001595583">
    <property type="component" value="Unassembled WGS sequence"/>
</dbReference>
<dbReference type="InterPro" id="IPR050859">
    <property type="entry name" value="Class-I_PLP-dep_aminotransf"/>
</dbReference>
<dbReference type="InterPro" id="IPR015424">
    <property type="entry name" value="PyrdxlP-dep_Trfase"/>
</dbReference>
<evidence type="ECO:0000256" key="1">
    <source>
        <dbReference type="ARBA" id="ARBA00001933"/>
    </source>
</evidence>
<comment type="caution">
    <text evidence="6">The sequence shown here is derived from an EMBL/GenBank/DDBJ whole genome shotgun (WGS) entry which is preliminary data.</text>
</comment>